<reference evidence="2" key="1">
    <citation type="submission" date="2022-11" db="UniProtKB">
        <authorList>
            <consortium name="WormBaseParasite"/>
        </authorList>
    </citation>
    <scope>IDENTIFICATION</scope>
</reference>
<organism evidence="1 2">
    <name type="scientific">Plectus sambesii</name>
    <dbReference type="NCBI Taxonomy" id="2011161"/>
    <lineage>
        <taxon>Eukaryota</taxon>
        <taxon>Metazoa</taxon>
        <taxon>Ecdysozoa</taxon>
        <taxon>Nematoda</taxon>
        <taxon>Chromadorea</taxon>
        <taxon>Plectida</taxon>
        <taxon>Plectina</taxon>
        <taxon>Plectoidea</taxon>
        <taxon>Plectidae</taxon>
        <taxon>Plectus</taxon>
    </lineage>
</organism>
<dbReference type="AlphaFoldDB" id="A0A914V349"/>
<protein>
    <submittedName>
        <fullName evidence="2">Uncharacterized protein</fullName>
    </submittedName>
</protein>
<dbReference type="WBParaSite" id="PSAMB.scaffold148size72488.g2526.t1">
    <property type="protein sequence ID" value="PSAMB.scaffold148size72488.g2526.t1"/>
    <property type="gene ID" value="PSAMB.scaffold148size72488.g2526"/>
</dbReference>
<proteinExistence type="predicted"/>
<sequence length="102" mass="11184">MERHQSRFLGVTEFDQCSSRGNAAMRRRIGTTAFVSHCRLISAPLSDSSNCRSNARPALVEVAQNIILTRALSFPSSSSVGDINPDHPEIVANCPYYLIGMD</sequence>
<keyword evidence="1" id="KW-1185">Reference proteome</keyword>
<name>A0A914V349_9BILA</name>
<evidence type="ECO:0000313" key="2">
    <source>
        <dbReference type="WBParaSite" id="PSAMB.scaffold148size72488.g2526.t1"/>
    </source>
</evidence>
<evidence type="ECO:0000313" key="1">
    <source>
        <dbReference type="Proteomes" id="UP000887566"/>
    </source>
</evidence>
<dbReference type="Proteomes" id="UP000887566">
    <property type="component" value="Unplaced"/>
</dbReference>
<accession>A0A914V349</accession>